<dbReference type="RefSeq" id="WP_009054014.1">
    <property type="nucleotide sequence ID" value="NZ_AJYA01000013.1"/>
</dbReference>
<proteinExistence type="predicted"/>
<dbReference type="Gene3D" id="3.90.1200.10">
    <property type="match status" value="1"/>
</dbReference>
<protein>
    <recommendedName>
        <fullName evidence="1">Aminoglycoside phosphotransferase domain-containing protein</fullName>
    </recommendedName>
</protein>
<evidence type="ECO:0000313" key="2">
    <source>
        <dbReference type="EMBL" id="EIM77716.1"/>
    </source>
</evidence>
<dbReference type="InterPro" id="IPR011009">
    <property type="entry name" value="Kinase-like_dom_sf"/>
</dbReference>
<dbReference type="EMBL" id="AJYA01000013">
    <property type="protein sequence ID" value="EIM77716.1"/>
    <property type="molecule type" value="Genomic_DNA"/>
</dbReference>
<accession>I5C7B4</accession>
<dbReference type="Proteomes" id="UP000005551">
    <property type="component" value="Unassembled WGS sequence"/>
</dbReference>
<reference evidence="2 3" key="1">
    <citation type="submission" date="2012-05" db="EMBL/GenBank/DDBJ databases">
        <title>Genome sequence of Nitritalea halalkaliphila LW7.</title>
        <authorList>
            <person name="Jangir P.K."/>
            <person name="Singh A."/>
            <person name="Shivaji S."/>
            <person name="Sharma R."/>
        </authorList>
    </citation>
    <scope>NUCLEOTIDE SEQUENCE [LARGE SCALE GENOMIC DNA]</scope>
    <source>
        <strain evidence="2 3">LW7</strain>
    </source>
</reference>
<gene>
    <name evidence="2" type="ORF">A3SI_06054</name>
</gene>
<sequence length="243" mass="27713">MNTLALTENLAAAFARFAGLLRDDQKEISLYEEVIPDFHHFGKRFQHFLALRASSQRAQPTQALALIQQYATLAPMVEDYLHYCAHLPLRLTHNDAKITNVIFDEQQQQVHALLDLDTVMPGYVMYDFGDLVRTVACTLPEDSVDWPRIGVDPSRFQALLKGYLAGAADYLTAAERKSLLFGAQLLPAMIGLRFLSDWLDGDRYFKVKDATHNLRRAQNQWLLYSSIRDFIEKKGADLLRQLP</sequence>
<dbReference type="SUPFAM" id="SSF56112">
    <property type="entry name" value="Protein kinase-like (PK-like)"/>
    <property type="match status" value="1"/>
</dbReference>
<feature type="domain" description="Aminoglycoside phosphotransferase" evidence="1">
    <location>
        <begin position="37"/>
        <end position="137"/>
    </location>
</feature>
<evidence type="ECO:0000313" key="3">
    <source>
        <dbReference type="Proteomes" id="UP000005551"/>
    </source>
</evidence>
<dbReference type="STRING" id="1189621.A3SI_06054"/>
<dbReference type="Pfam" id="PF01636">
    <property type="entry name" value="APH"/>
    <property type="match status" value="1"/>
</dbReference>
<dbReference type="InterPro" id="IPR002575">
    <property type="entry name" value="Aminoglycoside_PTrfase"/>
</dbReference>
<evidence type="ECO:0000259" key="1">
    <source>
        <dbReference type="Pfam" id="PF01636"/>
    </source>
</evidence>
<name>I5C7B4_9BACT</name>
<comment type="caution">
    <text evidence="2">The sequence shown here is derived from an EMBL/GenBank/DDBJ whole genome shotgun (WGS) entry which is preliminary data.</text>
</comment>
<dbReference type="AlphaFoldDB" id="I5C7B4"/>
<dbReference type="PANTHER" id="PTHR21064:SF5">
    <property type="entry name" value="SLR1880 PROTEIN"/>
    <property type="match status" value="1"/>
</dbReference>
<organism evidence="2 3">
    <name type="scientific">Nitritalea halalkaliphila LW7</name>
    <dbReference type="NCBI Taxonomy" id="1189621"/>
    <lineage>
        <taxon>Bacteria</taxon>
        <taxon>Pseudomonadati</taxon>
        <taxon>Bacteroidota</taxon>
        <taxon>Cytophagia</taxon>
        <taxon>Cytophagales</taxon>
        <taxon>Cyclobacteriaceae</taxon>
        <taxon>Nitritalea</taxon>
    </lineage>
</organism>
<dbReference type="InterPro" id="IPR050249">
    <property type="entry name" value="Pseudomonas-type_ThrB"/>
</dbReference>
<dbReference type="PANTHER" id="PTHR21064">
    <property type="entry name" value="AMINOGLYCOSIDE PHOSPHOTRANSFERASE DOMAIN-CONTAINING PROTEIN-RELATED"/>
    <property type="match status" value="1"/>
</dbReference>
<keyword evidence="3" id="KW-1185">Reference proteome</keyword>
<dbReference type="OrthoDB" id="526037at2"/>